<dbReference type="InterPro" id="IPR024368">
    <property type="entry name" value="Ecl1/2/3"/>
</dbReference>
<name>A0AAD5K135_9FUNG</name>
<dbReference type="AlphaFoldDB" id="A0AAD5K135"/>
<dbReference type="Pfam" id="PF12855">
    <property type="entry name" value="Ecl1"/>
    <property type="match status" value="1"/>
</dbReference>
<organism evidence="2 3">
    <name type="scientific">Phascolomyces articulosus</name>
    <dbReference type="NCBI Taxonomy" id="60185"/>
    <lineage>
        <taxon>Eukaryota</taxon>
        <taxon>Fungi</taxon>
        <taxon>Fungi incertae sedis</taxon>
        <taxon>Mucoromycota</taxon>
        <taxon>Mucoromycotina</taxon>
        <taxon>Mucoromycetes</taxon>
        <taxon>Mucorales</taxon>
        <taxon>Lichtheimiaceae</taxon>
        <taxon>Phascolomyces</taxon>
    </lineage>
</organism>
<keyword evidence="3" id="KW-1185">Reference proteome</keyword>
<reference evidence="2" key="1">
    <citation type="journal article" date="2022" name="IScience">
        <title>Evolution of zygomycete secretomes and the origins of terrestrial fungal ecologies.</title>
        <authorList>
            <person name="Chang Y."/>
            <person name="Wang Y."/>
            <person name="Mondo S."/>
            <person name="Ahrendt S."/>
            <person name="Andreopoulos W."/>
            <person name="Barry K."/>
            <person name="Beard J."/>
            <person name="Benny G.L."/>
            <person name="Blankenship S."/>
            <person name="Bonito G."/>
            <person name="Cuomo C."/>
            <person name="Desiro A."/>
            <person name="Gervers K.A."/>
            <person name="Hundley H."/>
            <person name="Kuo A."/>
            <person name="LaButti K."/>
            <person name="Lang B.F."/>
            <person name="Lipzen A."/>
            <person name="O'Donnell K."/>
            <person name="Pangilinan J."/>
            <person name="Reynolds N."/>
            <person name="Sandor L."/>
            <person name="Smith M.E."/>
            <person name="Tsang A."/>
            <person name="Grigoriev I.V."/>
            <person name="Stajich J.E."/>
            <person name="Spatafora J.W."/>
        </authorList>
    </citation>
    <scope>NUCLEOTIDE SEQUENCE</scope>
    <source>
        <strain evidence="2">RSA 2281</strain>
    </source>
</reference>
<feature type="region of interest" description="Disordered" evidence="1">
    <location>
        <begin position="53"/>
        <end position="79"/>
    </location>
</feature>
<accession>A0AAD5K135</accession>
<dbReference type="EMBL" id="JAIXMP010000036">
    <property type="protein sequence ID" value="KAI9249197.1"/>
    <property type="molecule type" value="Genomic_DNA"/>
</dbReference>
<sequence>MDLSWCIVCDNRIDSNLNESDLYCSDDCKVKDSSLSTSITSASSSSTALFGTSPSKRFNNSKSLLRNKQQRPTAPSTSYPWIPLYRRRPVVSRRPMVPATSTSSLMLCRKPSTSASLYRPNVTAV</sequence>
<feature type="compositionally biased region" description="Polar residues" evidence="1">
    <location>
        <begin position="56"/>
        <end position="79"/>
    </location>
</feature>
<proteinExistence type="predicted"/>
<dbReference type="Proteomes" id="UP001209540">
    <property type="component" value="Unassembled WGS sequence"/>
</dbReference>
<evidence type="ECO:0000256" key="1">
    <source>
        <dbReference type="SAM" id="MobiDB-lite"/>
    </source>
</evidence>
<protein>
    <submittedName>
        <fullName evidence="2">Uncharacterized protein</fullName>
    </submittedName>
</protein>
<gene>
    <name evidence="2" type="ORF">BDA99DRAFT_524279</name>
</gene>
<comment type="caution">
    <text evidence="2">The sequence shown here is derived from an EMBL/GenBank/DDBJ whole genome shotgun (WGS) entry which is preliminary data.</text>
</comment>
<evidence type="ECO:0000313" key="3">
    <source>
        <dbReference type="Proteomes" id="UP001209540"/>
    </source>
</evidence>
<evidence type="ECO:0000313" key="2">
    <source>
        <dbReference type="EMBL" id="KAI9249197.1"/>
    </source>
</evidence>
<reference evidence="2" key="2">
    <citation type="submission" date="2023-02" db="EMBL/GenBank/DDBJ databases">
        <authorList>
            <consortium name="DOE Joint Genome Institute"/>
            <person name="Mondo S.J."/>
            <person name="Chang Y."/>
            <person name="Wang Y."/>
            <person name="Ahrendt S."/>
            <person name="Andreopoulos W."/>
            <person name="Barry K."/>
            <person name="Beard J."/>
            <person name="Benny G.L."/>
            <person name="Blankenship S."/>
            <person name="Bonito G."/>
            <person name="Cuomo C."/>
            <person name="Desiro A."/>
            <person name="Gervers K.A."/>
            <person name="Hundley H."/>
            <person name="Kuo A."/>
            <person name="LaButti K."/>
            <person name="Lang B.F."/>
            <person name="Lipzen A."/>
            <person name="O'Donnell K."/>
            <person name="Pangilinan J."/>
            <person name="Reynolds N."/>
            <person name="Sandor L."/>
            <person name="Smith M.W."/>
            <person name="Tsang A."/>
            <person name="Grigoriev I.V."/>
            <person name="Stajich J.E."/>
            <person name="Spatafora J.W."/>
        </authorList>
    </citation>
    <scope>NUCLEOTIDE SEQUENCE</scope>
    <source>
        <strain evidence="2">RSA 2281</strain>
    </source>
</reference>